<dbReference type="EMBL" id="WJXA01000003">
    <property type="protein sequence ID" value="KAF7147875.1"/>
    <property type="molecule type" value="Genomic_DNA"/>
</dbReference>
<evidence type="ECO:0000256" key="2">
    <source>
        <dbReference type="SAM" id="Phobius"/>
    </source>
</evidence>
<protein>
    <submittedName>
        <fullName evidence="3">Uncharacterized protein</fullName>
    </submittedName>
</protein>
<accession>A0A834H8V4</accession>
<dbReference type="PANTHER" id="PTHR31549">
    <property type="entry name" value="PROTEIN, PUTATIVE (DUF247)-RELATED-RELATED"/>
    <property type="match status" value="1"/>
</dbReference>
<dbReference type="InterPro" id="IPR004158">
    <property type="entry name" value="DUF247_pln"/>
</dbReference>
<comment type="caution">
    <text evidence="3">The sequence shown here is derived from an EMBL/GenBank/DDBJ whole genome shotgun (WGS) entry which is preliminary data.</text>
</comment>
<gene>
    <name evidence="3" type="ORF">RHSIM_Rhsim03G0033000</name>
</gene>
<dbReference type="OrthoDB" id="1849062at2759"/>
<feature type="transmembrane region" description="Helical" evidence="2">
    <location>
        <begin position="443"/>
        <end position="467"/>
    </location>
</feature>
<evidence type="ECO:0000313" key="3">
    <source>
        <dbReference type="EMBL" id="KAF7147875.1"/>
    </source>
</evidence>
<keyword evidence="2" id="KW-0472">Membrane</keyword>
<dbReference type="Proteomes" id="UP000626092">
    <property type="component" value="Unassembled WGS sequence"/>
</dbReference>
<keyword evidence="4" id="KW-1185">Reference proteome</keyword>
<evidence type="ECO:0000313" key="4">
    <source>
        <dbReference type="Proteomes" id="UP000626092"/>
    </source>
</evidence>
<keyword evidence="2" id="KW-0812">Transmembrane</keyword>
<dbReference type="Pfam" id="PF03140">
    <property type="entry name" value="DUF247"/>
    <property type="match status" value="1"/>
</dbReference>
<proteinExistence type="predicted"/>
<reference evidence="3" key="1">
    <citation type="submission" date="2019-11" db="EMBL/GenBank/DDBJ databases">
        <authorList>
            <person name="Liu Y."/>
            <person name="Hou J."/>
            <person name="Li T.-Q."/>
            <person name="Guan C.-H."/>
            <person name="Wu X."/>
            <person name="Wu H.-Z."/>
            <person name="Ling F."/>
            <person name="Zhang R."/>
            <person name="Shi X.-G."/>
            <person name="Ren J.-P."/>
            <person name="Chen E.-F."/>
            <person name="Sun J.-M."/>
        </authorList>
    </citation>
    <scope>NUCLEOTIDE SEQUENCE</scope>
    <source>
        <strain evidence="3">Adult_tree_wgs_1</strain>
        <tissue evidence="3">Leaves</tissue>
    </source>
</reference>
<dbReference type="AlphaFoldDB" id="A0A834H8V4"/>
<name>A0A834H8V4_RHOSS</name>
<feature type="region of interest" description="Disordered" evidence="1">
    <location>
        <begin position="1"/>
        <end position="36"/>
    </location>
</feature>
<dbReference type="PANTHER" id="PTHR31549:SF129">
    <property type="entry name" value="DUF4220 DOMAIN-CONTAINING PROTEIN"/>
    <property type="match status" value="1"/>
</dbReference>
<keyword evidence="2" id="KW-1133">Transmembrane helix</keyword>
<organism evidence="3 4">
    <name type="scientific">Rhododendron simsii</name>
    <name type="common">Sims's rhododendron</name>
    <dbReference type="NCBI Taxonomy" id="118357"/>
    <lineage>
        <taxon>Eukaryota</taxon>
        <taxon>Viridiplantae</taxon>
        <taxon>Streptophyta</taxon>
        <taxon>Embryophyta</taxon>
        <taxon>Tracheophyta</taxon>
        <taxon>Spermatophyta</taxon>
        <taxon>Magnoliopsida</taxon>
        <taxon>eudicotyledons</taxon>
        <taxon>Gunneridae</taxon>
        <taxon>Pentapetalae</taxon>
        <taxon>asterids</taxon>
        <taxon>Ericales</taxon>
        <taxon>Ericaceae</taxon>
        <taxon>Ericoideae</taxon>
        <taxon>Rhodoreae</taxon>
        <taxon>Rhododendron</taxon>
    </lineage>
</organism>
<sequence length="472" mass="54340">MESFAFGTTRRSFDEGSSSSSTNNTQGPAAVTANDASEVVLTNVANEKRRMEKVPLTIREDEKTKGHFDPRVVSVGPYHHGKEKLEMAEKIKPIVAQLFVSRSGRDMAEFRQKALEIVDDARSYYLEGSTDIYSDEEFAEMMLLDGLLVLAIFESITSNHGWGGTIHNIFKKHLGAHATYLVFTDIFFLLENQLPFQVLESLMSLKSDHSELLETMDKIWDLVKSRGSSRKYKKKLDNKRTSRKKPLHNLEYFWLEVNGLNQPNHPLKSNTPSIHRNLVKPDYMGSYYSFRSISELKAKGIHARRSTSYPSRAFSFKSFFFFGILEIPLLILDPQFIVHISNQVAYESTPNNVNNLPTMVYINFMKSLINSPEDVKELRSRNILFSTYNSDEEVVKLLSSITTFGMEDFRIYDEVKERIQEHYNSKAKTWIAELIHNYFSSPWTFIAFFATTSLVILSFFQTFFTIFPPKCK</sequence>
<evidence type="ECO:0000256" key="1">
    <source>
        <dbReference type="SAM" id="MobiDB-lite"/>
    </source>
</evidence>